<dbReference type="EMBL" id="CP009888">
    <property type="protein sequence ID" value="AIY66156.1"/>
    <property type="molecule type" value="Genomic_DNA"/>
</dbReference>
<keyword evidence="2" id="KW-1185">Reference proteome</keyword>
<evidence type="ECO:0000313" key="1">
    <source>
        <dbReference type="EMBL" id="AIY66156.1"/>
    </source>
</evidence>
<dbReference type="AlphaFoldDB" id="A0A0A7EJD5"/>
<protein>
    <submittedName>
        <fullName evidence="1">Uncharacterized protein</fullName>
    </submittedName>
</protein>
<dbReference type="STRING" id="1348114.OM33_14330"/>
<dbReference type="HOGENOM" id="CLU_2036040_0_0_6"/>
<evidence type="ECO:0000313" key="2">
    <source>
        <dbReference type="Proteomes" id="UP000030341"/>
    </source>
</evidence>
<dbReference type="OrthoDB" id="6292554at2"/>
<dbReference type="Proteomes" id="UP000030341">
    <property type="component" value="Chromosome 1"/>
</dbReference>
<dbReference type="KEGG" id="pseo:OM33_14330"/>
<accession>A0A0A7EJD5</accession>
<proteinExistence type="predicted"/>
<reference evidence="1 2" key="1">
    <citation type="submission" date="2014-11" db="EMBL/GenBank/DDBJ databases">
        <title>Complete Genome Sequence of Pseudoalteromonas sp. Strain OCN003 Isolated from Kaneohe Bay, Oahu, Hawaii.</title>
        <authorList>
            <person name="Beurmann S."/>
            <person name="Videau P."/>
            <person name="Ushijima B."/>
            <person name="Smith A.M."/>
            <person name="Aeby G.S."/>
            <person name="Callahan S.M."/>
            <person name="Belcaid M."/>
        </authorList>
    </citation>
    <scope>NUCLEOTIDE SEQUENCE [LARGE SCALE GENOMIC DNA]</scope>
    <source>
        <strain evidence="1 2">OCN003</strain>
    </source>
</reference>
<sequence length="121" mass="13495">MSLETEELLSNIKRQSKRLSKILSCPLGQAQENLAICIYQCTSYSDFLNKVQSGSFENPLLALTALSPQSELFLSKLLANNLDRILGNFSKKFPGLDINEEMVVSLFGLGFEEFNAKISNQ</sequence>
<dbReference type="RefSeq" id="WP_038642707.1">
    <property type="nucleotide sequence ID" value="NZ_CP009888.1"/>
</dbReference>
<dbReference type="eggNOG" id="ENOG50340TU">
    <property type="taxonomic scope" value="Bacteria"/>
</dbReference>
<organism evidence="1 2">
    <name type="scientific">Pseudoalteromonas piratica</name>
    <dbReference type="NCBI Taxonomy" id="1348114"/>
    <lineage>
        <taxon>Bacteria</taxon>
        <taxon>Pseudomonadati</taxon>
        <taxon>Pseudomonadota</taxon>
        <taxon>Gammaproteobacteria</taxon>
        <taxon>Alteromonadales</taxon>
        <taxon>Pseudoalteromonadaceae</taxon>
        <taxon>Pseudoalteromonas</taxon>
    </lineage>
</organism>
<gene>
    <name evidence="1" type="ORF">OM33_14330</name>
</gene>
<name>A0A0A7EJD5_9GAMM</name>